<dbReference type="STRING" id="65357.A0A024G8W7"/>
<dbReference type="InterPro" id="IPR025867">
    <property type="entry name" value="MnmE_helical"/>
</dbReference>
<dbReference type="NCBIfam" id="NF003661">
    <property type="entry name" value="PRK05291.1-3"/>
    <property type="match status" value="1"/>
</dbReference>
<dbReference type="EMBL" id="CAIX01000046">
    <property type="protein sequence ID" value="CCI43311.1"/>
    <property type="molecule type" value="Genomic_DNA"/>
</dbReference>
<dbReference type="GO" id="GO:0002098">
    <property type="term" value="P:tRNA wobble uridine modification"/>
    <property type="evidence" value="ECO:0007669"/>
    <property type="project" value="TreeGrafter"/>
</dbReference>
<dbReference type="NCBIfam" id="TIGR00231">
    <property type="entry name" value="small_GTP"/>
    <property type="match status" value="1"/>
</dbReference>
<dbReference type="Gene3D" id="1.20.120.430">
    <property type="entry name" value="tRNA modification GTPase MnmE domain 2"/>
    <property type="match status" value="1"/>
</dbReference>
<dbReference type="GO" id="GO:0005739">
    <property type="term" value="C:mitochondrion"/>
    <property type="evidence" value="ECO:0007669"/>
    <property type="project" value="UniProtKB-SubCell"/>
</dbReference>
<gene>
    <name evidence="8" type="ORF">BN9_040950</name>
</gene>
<dbReference type="FunFam" id="3.30.1360.120:FF:000007">
    <property type="entry name" value="tRNA modification GTPase GTPBP3, mitochondrial"/>
    <property type="match status" value="1"/>
</dbReference>
<evidence type="ECO:0000256" key="3">
    <source>
        <dbReference type="ARBA" id="ARBA00022694"/>
    </source>
</evidence>
<dbReference type="NCBIfam" id="TIGR00450">
    <property type="entry name" value="mnmE_trmE_thdF"/>
    <property type="match status" value="1"/>
</dbReference>
<dbReference type="SUPFAM" id="SSF52540">
    <property type="entry name" value="P-loop containing nucleoside triphosphate hydrolases"/>
    <property type="match status" value="1"/>
</dbReference>
<proteinExistence type="inferred from homology"/>
<dbReference type="PROSITE" id="PS51709">
    <property type="entry name" value="G_TRME"/>
    <property type="match status" value="1"/>
</dbReference>
<dbReference type="InterPro" id="IPR004520">
    <property type="entry name" value="GTPase_MnmE"/>
</dbReference>
<keyword evidence="5 6" id="KW-0342">GTP-binding</keyword>
<dbReference type="GO" id="GO:0030488">
    <property type="term" value="P:tRNA methylation"/>
    <property type="evidence" value="ECO:0007669"/>
    <property type="project" value="TreeGrafter"/>
</dbReference>
<dbReference type="Pfam" id="PF12631">
    <property type="entry name" value="MnmE_helical"/>
    <property type="match status" value="1"/>
</dbReference>
<accession>A0A024G8W7</accession>
<dbReference type="AlphaFoldDB" id="A0A024G8W7"/>
<comment type="subcellular location">
    <subcellularLocation>
        <location evidence="1">Mitochondrion</location>
    </subcellularLocation>
</comment>
<dbReference type="InterPro" id="IPR027368">
    <property type="entry name" value="MnmE_dom2"/>
</dbReference>
<dbReference type="Gene3D" id="3.30.1360.120">
    <property type="entry name" value="Probable tRNA modification gtpase trme, domain 1"/>
    <property type="match status" value="1"/>
</dbReference>
<dbReference type="InterPro" id="IPR027417">
    <property type="entry name" value="P-loop_NTPase"/>
</dbReference>
<dbReference type="FunCoup" id="A0A024G8W7">
    <property type="interactions" value="35"/>
</dbReference>
<feature type="domain" description="TrmE-type G" evidence="7">
    <location>
        <begin position="215"/>
        <end position="379"/>
    </location>
</feature>
<dbReference type="GO" id="GO:0003924">
    <property type="term" value="F:GTPase activity"/>
    <property type="evidence" value="ECO:0007669"/>
    <property type="project" value="InterPro"/>
</dbReference>
<dbReference type="InterPro" id="IPR027266">
    <property type="entry name" value="TrmE/GcvT-like"/>
</dbReference>
<evidence type="ECO:0000256" key="4">
    <source>
        <dbReference type="ARBA" id="ARBA00022741"/>
    </source>
</evidence>
<keyword evidence="4 6" id="KW-0547">Nucleotide-binding</keyword>
<protein>
    <recommendedName>
        <fullName evidence="7">TrmE-type G domain-containing protein</fullName>
    </recommendedName>
</protein>
<keyword evidence="9" id="KW-1185">Reference proteome</keyword>
<reference evidence="8 9" key="1">
    <citation type="submission" date="2012-05" db="EMBL/GenBank/DDBJ databases">
        <title>Recombination and specialization in a pathogen metapopulation.</title>
        <authorList>
            <person name="Gardiner A."/>
            <person name="Kemen E."/>
            <person name="Schultz-Larsen T."/>
            <person name="MacLean D."/>
            <person name="Van Oosterhout C."/>
            <person name="Jones J.D.G."/>
        </authorList>
    </citation>
    <scope>NUCLEOTIDE SEQUENCE [LARGE SCALE GENOMIC DNA]</scope>
    <source>
        <strain evidence="8 9">Ac Nc2</strain>
    </source>
</reference>
<dbReference type="PANTHER" id="PTHR42714:SF2">
    <property type="entry name" value="TRNA MODIFICATION GTPASE GTPBP3, MITOCHONDRIAL"/>
    <property type="match status" value="1"/>
</dbReference>
<dbReference type="Proteomes" id="UP000053237">
    <property type="component" value="Unassembled WGS sequence"/>
</dbReference>
<dbReference type="HAMAP" id="MF_00379">
    <property type="entry name" value="GTPase_MnmE"/>
    <property type="match status" value="1"/>
</dbReference>
<dbReference type="InterPro" id="IPR018948">
    <property type="entry name" value="GTP-bd_TrmE_N"/>
</dbReference>
<evidence type="ECO:0000256" key="5">
    <source>
        <dbReference type="ARBA" id="ARBA00023134"/>
    </source>
</evidence>
<dbReference type="Gene3D" id="3.40.50.300">
    <property type="entry name" value="P-loop containing nucleotide triphosphate hydrolases"/>
    <property type="match status" value="1"/>
</dbReference>
<dbReference type="CDD" id="cd14858">
    <property type="entry name" value="TrmE_N"/>
    <property type="match status" value="1"/>
</dbReference>
<sequence>MDVLAQGRAGVGIIRVSGPDATQCVDALSKQTKQSALAPRIATFRKLYHPVTKEHLDDAVVLHFPEPKSFTGEDTIEFQVHGSSAVISGVLQALSTVPRYRIAEPGEFTERAFENQKMNLMQVEALADLLSAETESQRSQALRQLSGRNGATFEKWQQSLINFLAYTEAMIDFGDDEDDVTDSSYAKMVERAKDLQSRMKYHLNDGRRGELLRNGIQVAIIGPPNAGKSSLLNYLAQRPAAIVSSIAGTTRDIVRVPLNLKGYAVVLCDTAGIRETENVIEKIGVERARKCAEEADIRLLMVDGELYQSEWEDLGKVENANTIIVCNKSDLIDDASTLEDLRRSIASRSSISAERIQFISCLKGSGIDALIETIGESVQAKVSSSDASIITRERHRQHLENCTAYLQEFLANPYESEFAAEHLRRAVDCIGRILGRVDVEQVLDVIFQEFCIGK</sequence>
<dbReference type="GO" id="GO:0005525">
    <property type="term" value="F:GTP binding"/>
    <property type="evidence" value="ECO:0007669"/>
    <property type="project" value="UniProtKB-KW"/>
</dbReference>
<evidence type="ECO:0000313" key="9">
    <source>
        <dbReference type="Proteomes" id="UP000053237"/>
    </source>
</evidence>
<organism evidence="8 9">
    <name type="scientific">Albugo candida</name>
    <dbReference type="NCBI Taxonomy" id="65357"/>
    <lineage>
        <taxon>Eukaryota</taxon>
        <taxon>Sar</taxon>
        <taxon>Stramenopiles</taxon>
        <taxon>Oomycota</taxon>
        <taxon>Peronosporomycetes</taxon>
        <taxon>Albuginales</taxon>
        <taxon>Albuginaceae</taxon>
        <taxon>Albugo</taxon>
    </lineage>
</organism>
<dbReference type="Pfam" id="PF10396">
    <property type="entry name" value="TrmE_N"/>
    <property type="match status" value="1"/>
</dbReference>
<name>A0A024G8W7_9STRA</name>
<dbReference type="InterPro" id="IPR005225">
    <property type="entry name" value="Small_GTP-bd"/>
</dbReference>
<dbReference type="CDD" id="cd04164">
    <property type="entry name" value="trmE"/>
    <property type="match status" value="1"/>
</dbReference>
<dbReference type="InParanoid" id="A0A024G8W7"/>
<evidence type="ECO:0000256" key="1">
    <source>
        <dbReference type="ARBA" id="ARBA00004173"/>
    </source>
</evidence>
<dbReference type="OrthoDB" id="188276at2759"/>
<dbReference type="InterPro" id="IPR031168">
    <property type="entry name" value="G_TrmE"/>
</dbReference>
<dbReference type="Pfam" id="PF01926">
    <property type="entry name" value="MMR_HSR1"/>
    <property type="match status" value="1"/>
</dbReference>
<keyword evidence="3 6" id="KW-0819">tRNA processing</keyword>
<comment type="similarity">
    <text evidence="2 6">Belongs to the TRAFAC class TrmE-Era-EngA-EngB-Septin-like GTPase superfamily. TrmE GTPase family.</text>
</comment>
<evidence type="ECO:0000256" key="2">
    <source>
        <dbReference type="ARBA" id="ARBA00011043"/>
    </source>
</evidence>
<dbReference type="PRINTS" id="PR00449">
    <property type="entry name" value="RASTRNSFRMNG"/>
</dbReference>
<evidence type="ECO:0000259" key="7">
    <source>
        <dbReference type="PROSITE" id="PS51709"/>
    </source>
</evidence>
<comment type="caution">
    <text evidence="8">The sequence shown here is derived from an EMBL/GenBank/DDBJ whole genome shotgun (WGS) entry which is preliminary data.</text>
</comment>
<evidence type="ECO:0000313" key="8">
    <source>
        <dbReference type="EMBL" id="CCI43311.1"/>
    </source>
</evidence>
<dbReference type="PANTHER" id="PTHR42714">
    <property type="entry name" value="TRNA MODIFICATION GTPASE GTPBP3"/>
    <property type="match status" value="1"/>
</dbReference>
<evidence type="ECO:0000256" key="6">
    <source>
        <dbReference type="RuleBase" id="RU003313"/>
    </source>
</evidence>
<dbReference type="InterPro" id="IPR006073">
    <property type="entry name" value="GTP-bd"/>
</dbReference>